<sequence>MASTSVSTAASWTSIPDADLTVHRVHELLDPIEDDVWVAAACVDRISDNVDIQRTLLHNGLTRTNRAVERCKTVLTSASSTSENNAIDLLLSHFHRSHSDAQLCCLRTLLLERLDRLNTYIEICKEAPEDTTVEDDEGLAEWEDDPWAEGAESGPTSRAPRPSPSVSRPPITLATFLTADLFFLACQLATEQWFGALRALFMRHFPTLHPHRFHILDRIPEHVHPLEYRELLPALDQATGMEQVTPYKPWREELDVVELSRVRAALVTCNAPMSSSEPNALSNPLHADELTRWYKSWVDRIMNVTGMVDRALALVQHGASQGIPDLDELGEELLLLSRLVYETPNPQDIEAADDWTLAKWRTMNPSSVISAYLAYSTPEELPRDISRLVMPYIFVLEARTERNGSSDPSLPKRLLYDYILSAPLDNVAAIFEASKPTLPAAQRLIRDDEDMARLALASLYGSNSLTEWSTMSRIFECLPAWNISEDADDDAADTTVLLLGTFVVPSPSRPDVTTSDLLVFFNPLPISSLSRLLDILDVHLESGEILWRWNVPAPLSWFLRSSSEINEQRAWANRMARRAGGIEDQPKTLDDWEWLLEDMLKLSGRGDTGLAGAFGLLPRDEIARIFLSGLLSTGNFTVAKSMLSPPRKKLDLEPATVEEICLACSREFYDNASSGNYNFGEMKLAYECLDVPISSENTLKEKEFIEATSRISSFNVTSRPGIPISPIEIRITKDRLSLVSRVLSSNGDAYKHTEVILDLCCKLGFRGDAVAEVRVLAMLADTALQSEDFERAFEASERMIAKVISFQKSLPEDSEDPRLVDAKEVCWVACFQLGRQPEFDQLQKKLFLLGRALEFCPADKLHDILTAWRRLEKEDIEMRQERLTRRQNGQMASDRNVKHRKGDLTTNVAQSLRARLQEIHMPSPPLLSTPDAAALATKTFQTVAANFPFSVGSRGRSLRSDTESKGSRSSSHLRFDTEEVSAQASRVISKGIGWLIGTEGD</sequence>
<proteinExistence type="predicted"/>
<dbReference type="STRING" id="946122.A0A0C2XBL5"/>
<evidence type="ECO:0000313" key="7">
    <source>
        <dbReference type="EMBL" id="KIL71802.1"/>
    </source>
</evidence>
<keyword evidence="4" id="KW-0653">Protein transport</keyword>
<dbReference type="GO" id="GO:0070939">
    <property type="term" value="C:Dsl1/NZR complex"/>
    <property type="evidence" value="ECO:0007669"/>
    <property type="project" value="TreeGrafter"/>
</dbReference>
<dbReference type="HOGENOM" id="CLU_004262_0_0_1"/>
<organism evidence="7 8">
    <name type="scientific">Amanita muscaria (strain Koide BX008)</name>
    <dbReference type="NCBI Taxonomy" id="946122"/>
    <lineage>
        <taxon>Eukaryota</taxon>
        <taxon>Fungi</taxon>
        <taxon>Dikarya</taxon>
        <taxon>Basidiomycota</taxon>
        <taxon>Agaricomycotina</taxon>
        <taxon>Agaricomycetes</taxon>
        <taxon>Agaricomycetidae</taxon>
        <taxon>Agaricales</taxon>
        <taxon>Pluteineae</taxon>
        <taxon>Amanitaceae</taxon>
        <taxon>Amanita</taxon>
    </lineage>
</organism>
<feature type="compositionally biased region" description="Low complexity" evidence="5">
    <location>
        <begin position="153"/>
        <end position="167"/>
    </location>
</feature>
<dbReference type="InterPro" id="IPR013244">
    <property type="entry name" value="Sec39_domain"/>
</dbReference>
<comment type="subcellular location">
    <subcellularLocation>
        <location evidence="1">Endoplasmic reticulum</location>
    </subcellularLocation>
</comment>
<gene>
    <name evidence="7" type="ORF">M378DRAFT_183148</name>
</gene>
<dbReference type="Proteomes" id="UP000054549">
    <property type="component" value="Unassembled WGS sequence"/>
</dbReference>
<keyword evidence="3" id="KW-0256">Endoplasmic reticulum</keyword>
<evidence type="ECO:0000256" key="1">
    <source>
        <dbReference type="ARBA" id="ARBA00004240"/>
    </source>
</evidence>
<keyword evidence="2" id="KW-0813">Transport</keyword>
<evidence type="ECO:0000256" key="4">
    <source>
        <dbReference type="ARBA" id="ARBA00022927"/>
    </source>
</evidence>
<protein>
    <recommendedName>
        <fullName evidence="6">Sec39 domain-containing protein</fullName>
    </recommendedName>
</protein>
<feature type="compositionally biased region" description="Acidic residues" evidence="5">
    <location>
        <begin position="131"/>
        <end position="147"/>
    </location>
</feature>
<dbReference type="PANTHER" id="PTHR15922">
    <property type="entry name" value="NEUROBLASTOMA-AMPLIFIED SEQUENCE"/>
    <property type="match status" value="1"/>
</dbReference>
<dbReference type="GO" id="GO:0006890">
    <property type="term" value="P:retrograde vesicle-mediated transport, Golgi to endoplasmic reticulum"/>
    <property type="evidence" value="ECO:0007669"/>
    <property type="project" value="InterPro"/>
</dbReference>
<dbReference type="GO" id="GO:0000149">
    <property type="term" value="F:SNARE binding"/>
    <property type="evidence" value="ECO:0007669"/>
    <property type="project" value="TreeGrafter"/>
</dbReference>
<evidence type="ECO:0000259" key="6">
    <source>
        <dbReference type="Pfam" id="PF08314"/>
    </source>
</evidence>
<dbReference type="InParanoid" id="A0A0C2XBL5"/>
<evidence type="ECO:0000313" key="8">
    <source>
        <dbReference type="Proteomes" id="UP000054549"/>
    </source>
</evidence>
<dbReference type="GO" id="GO:0015031">
    <property type="term" value="P:protein transport"/>
    <property type="evidence" value="ECO:0007669"/>
    <property type="project" value="UniProtKB-KW"/>
</dbReference>
<name>A0A0C2XBL5_AMAMK</name>
<dbReference type="EMBL" id="KN818222">
    <property type="protein sequence ID" value="KIL71802.1"/>
    <property type="molecule type" value="Genomic_DNA"/>
</dbReference>
<feature type="domain" description="Sec39" evidence="6">
    <location>
        <begin position="183"/>
        <end position="874"/>
    </location>
</feature>
<keyword evidence="8" id="KW-1185">Reference proteome</keyword>
<dbReference type="Pfam" id="PF08314">
    <property type="entry name" value="Sec39"/>
    <property type="match status" value="1"/>
</dbReference>
<dbReference type="PANTHER" id="PTHR15922:SF2">
    <property type="entry name" value="NBAS SUBUNIT OF NRZ TETHERING COMPLEX"/>
    <property type="match status" value="1"/>
</dbReference>
<dbReference type="AlphaFoldDB" id="A0A0C2XBL5"/>
<evidence type="ECO:0000256" key="2">
    <source>
        <dbReference type="ARBA" id="ARBA00022448"/>
    </source>
</evidence>
<accession>A0A0C2XBL5</accession>
<dbReference type="OrthoDB" id="27490at2759"/>
<reference evidence="7 8" key="1">
    <citation type="submission" date="2014-04" db="EMBL/GenBank/DDBJ databases">
        <title>Evolutionary Origins and Diversification of the Mycorrhizal Mutualists.</title>
        <authorList>
            <consortium name="DOE Joint Genome Institute"/>
            <consortium name="Mycorrhizal Genomics Consortium"/>
            <person name="Kohler A."/>
            <person name="Kuo A."/>
            <person name="Nagy L.G."/>
            <person name="Floudas D."/>
            <person name="Copeland A."/>
            <person name="Barry K.W."/>
            <person name="Cichocki N."/>
            <person name="Veneault-Fourrey C."/>
            <person name="LaButti K."/>
            <person name="Lindquist E.A."/>
            <person name="Lipzen A."/>
            <person name="Lundell T."/>
            <person name="Morin E."/>
            <person name="Murat C."/>
            <person name="Riley R."/>
            <person name="Ohm R."/>
            <person name="Sun H."/>
            <person name="Tunlid A."/>
            <person name="Henrissat B."/>
            <person name="Grigoriev I.V."/>
            <person name="Hibbett D.S."/>
            <person name="Martin F."/>
        </authorList>
    </citation>
    <scope>NUCLEOTIDE SEQUENCE [LARGE SCALE GENOMIC DNA]</scope>
    <source>
        <strain evidence="7 8">Koide BX008</strain>
    </source>
</reference>
<feature type="region of interest" description="Disordered" evidence="5">
    <location>
        <begin position="953"/>
        <end position="980"/>
    </location>
</feature>
<feature type="region of interest" description="Disordered" evidence="5">
    <location>
        <begin position="131"/>
        <end position="167"/>
    </location>
</feature>
<evidence type="ECO:0000256" key="3">
    <source>
        <dbReference type="ARBA" id="ARBA00022824"/>
    </source>
</evidence>
<evidence type="ECO:0000256" key="5">
    <source>
        <dbReference type="SAM" id="MobiDB-lite"/>
    </source>
</evidence>